<evidence type="ECO:0000313" key="2">
    <source>
        <dbReference type="Proteomes" id="UP000472320"/>
    </source>
</evidence>
<organism evidence="1 2">
    <name type="scientific">Massilia eburnea</name>
    <dbReference type="NCBI Taxonomy" id="1776165"/>
    <lineage>
        <taxon>Bacteria</taxon>
        <taxon>Pseudomonadati</taxon>
        <taxon>Pseudomonadota</taxon>
        <taxon>Betaproteobacteria</taxon>
        <taxon>Burkholderiales</taxon>
        <taxon>Oxalobacteraceae</taxon>
        <taxon>Telluria group</taxon>
        <taxon>Massilia</taxon>
    </lineage>
</organism>
<dbReference type="Gene3D" id="3.40.50.300">
    <property type="entry name" value="P-loop containing nucleotide triphosphate hydrolases"/>
    <property type="match status" value="1"/>
</dbReference>
<dbReference type="AlphaFoldDB" id="A0A6L6QF94"/>
<protein>
    <submittedName>
        <fullName evidence="1">AAA family ATPase</fullName>
    </submittedName>
</protein>
<dbReference type="EMBL" id="WNKX01000005">
    <property type="protein sequence ID" value="MTW10744.1"/>
    <property type="molecule type" value="Genomic_DNA"/>
</dbReference>
<proteinExistence type="predicted"/>
<dbReference type="SUPFAM" id="SSF52540">
    <property type="entry name" value="P-loop containing nucleoside triphosphate hydrolases"/>
    <property type="match status" value="1"/>
</dbReference>
<accession>A0A6L6QF94</accession>
<gene>
    <name evidence="1" type="ORF">GM658_09020</name>
</gene>
<dbReference type="InterPro" id="IPR027417">
    <property type="entry name" value="P-loop_NTPase"/>
</dbReference>
<evidence type="ECO:0000313" key="1">
    <source>
        <dbReference type="EMBL" id="MTW10744.1"/>
    </source>
</evidence>
<comment type="caution">
    <text evidence="1">The sequence shown here is derived from an EMBL/GenBank/DDBJ whole genome shotgun (WGS) entry which is preliminary data.</text>
</comment>
<reference evidence="1 2" key="1">
    <citation type="submission" date="2019-11" db="EMBL/GenBank/DDBJ databases">
        <title>Type strains purchased from KCTC, JCM and DSMZ.</title>
        <authorList>
            <person name="Lu H."/>
        </authorList>
    </citation>
    <scope>NUCLEOTIDE SEQUENCE [LARGE SCALE GENOMIC DNA]</scope>
    <source>
        <strain evidence="1 2">JCM 31587</strain>
    </source>
</reference>
<sequence>MHAEGLRTKCILPAKRRRNTVSAPTIQANRMEVSPKVLKQMRLSRGLTAQMAAKSVRVALRTWQSYEAESRQSFRPIPAGRLELFCTKHDLPYPPTRQDGTMPKQNARIISLLSGTGGSGKTSISLELGRVFALEGNKTLVITNGTGVVPERFTFDNPSILSELNVQLHPTETRELRDDLIRKKVLDSTGQIQVAGVERFIAAGDLQRLQSKECAEAQLEGLAGEFEVIVLDDSVELDMALALSDLVMIVFDSQHWGAYLCAQAGFGGILKKNWEPNGLPQIRSLLVNVDTNEKADWGIHNRLPDFGPPAFHTVLTNAHRGARAEVGHAYTPDAKYNLLMDSAPTSLAAFEYRSLAREIKRELSKLKRAEQQ</sequence>
<dbReference type="Proteomes" id="UP000472320">
    <property type="component" value="Unassembled WGS sequence"/>
</dbReference>
<keyword evidence="2" id="KW-1185">Reference proteome</keyword>
<name>A0A6L6QF94_9BURK</name>